<dbReference type="Pfam" id="PF08281">
    <property type="entry name" value="Sigma70_r4_2"/>
    <property type="match status" value="1"/>
</dbReference>
<dbReference type="Pfam" id="PF04542">
    <property type="entry name" value="Sigma70_r2"/>
    <property type="match status" value="1"/>
</dbReference>
<evidence type="ECO:0000256" key="1">
    <source>
        <dbReference type="ARBA" id="ARBA00010641"/>
    </source>
</evidence>
<keyword evidence="5" id="KW-0812">Transmembrane</keyword>
<evidence type="ECO:0000259" key="7">
    <source>
        <dbReference type="Pfam" id="PF08281"/>
    </source>
</evidence>
<dbReference type="RefSeq" id="WP_130539172.1">
    <property type="nucleotide sequence ID" value="NZ_CP042431.1"/>
</dbReference>
<dbReference type="PANTHER" id="PTHR43133:SF46">
    <property type="entry name" value="RNA POLYMERASE SIGMA-70 FACTOR ECF SUBFAMILY"/>
    <property type="match status" value="1"/>
</dbReference>
<accession>A0A4Q7N238</accession>
<dbReference type="InterPro" id="IPR039425">
    <property type="entry name" value="RNA_pol_sigma-70-like"/>
</dbReference>
<feature type="transmembrane region" description="Helical" evidence="5">
    <location>
        <begin position="177"/>
        <end position="195"/>
    </location>
</feature>
<keyword evidence="2" id="KW-0805">Transcription regulation</keyword>
<keyword evidence="3" id="KW-0731">Sigma factor</keyword>
<keyword evidence="5" id="KW-1133">Transmembrane helix</keyword>
<dbReference type="GO" id="GO:0016987">
    <property type="term" value="F:sigma factor activity"/>
    <property type="evidence" value="ECO:0007669"/>
    <property type="project" value="UniProtKB-KW"/>
</dbReference>
<keyword evidence="4" id="KW-0804">Transcription</keyword>
<evidence type="ECO:0000259" key="6">
    <source>
        <dbReference type="Pfam" id="PF04542"/>
    </source>
</evidence>
<feature type="domain" description="RNA polymerase sigma-70 region 2" evidence="6">
    <location>
        <begin position="26"/>
        <end position="89"/>
    </location>
</feature>
<dbReference type="AlphaFoldDB" id="A0A4Q7N238"/>
<dbReference type="SUPFAM" id="SSF88659">
    <property type="entry name" value="Sigma3 and sigma4 domains of RNA polymerase sigma factors"/>
    <property type="match status" value="1"/>
</dbReference>
<dbReference type="InterPro" id="IPR007627">
    <property type="entry name" value="RNA_pol_sigma70_r2"/>
</dbReference>
<dbReference type="InterPro" id="IPR013249">
    <property type="entry name" value="RNA_pol_sigma70_r4_t2"/>
</dbReference>
<dbReference type="Gene3D" id="1.10.10.10">
    <property type="entry name" value="Winged helix-like DNA-binding domain superfamily/Winged helix DNA-binding domain"/>
    <property type="match status" value="1"/>
</dbReference>
<dbReference type="GO" id="GO:0003677">
    <property type="term" value="F:DNA binding"/>
    <property type="evidence" value="ECO:0007669"/>
    <property type="project" value="InterPro"/>
</dbReference>
<organism evidence="8 9">
    <name type="scientific">Pseudobacter ginsenosidimutans</name>
    <dbReference type="NCBI Taxonomy" id="661488"/>
    <lineage>
        <taxon>Bacteria</taxon>
        <taxon>Pseudomonadati</taxon>
        <taxon>Bacteroidota</taxon>
        <taxon>Chitinophagia</taxon>
        <taxon>Chitinophagales</taxon>
        <taxon>Chitinophagaceae</taxon>
        <taxon>Pseudobacter</taxon>
    </lineage>
</organism>
<gene>
    <name evidence="8" type="ORF">EV199_0575</name>
</gene>
<dbReference type="NCBIfam" id="TIGR02937">
    <property type="entry name" value="sigma70-ECF"/>
    <property type="match status" value="1"/>
</dbReference>
<dbReference type="InterPro" id="IPR013325">
    <property type="entry name" value="RNA_pol_sigma_r2"/>
</dbReference>
<name>A0A4Q7N238_9BACT</name>
<evidence type="ECO:0000313" key="8">
    <source>
        <dbReference type="EMBL" id="RZS74724.1"/>
    </source>
</evidence>
<dbReference type="InterPro" id="IPR014284">
    <property type="entry name" value="RNA_pol_sigma-70_dom"/>
</dbReference>
<keyword evidence="9" id="KW-1185">Reference proteome</keyword>
<comment type="similarity">
    <text evidence="1">Belongs to the sigma-70 factor family. ECF subfamily.</text>
</comment>
<dbReference type="GO" id="GO:0006352">
    <property type="term" value="P:DNA-templated transcription initiation"/>
    <property type="evidence" value="ECO:0007669"/>
    <property type="project" value="InterPro"/>
</dbReference>
<evidence type="ECO:0000313" key="9">
    <source>
        <dbReference type="Proteomes" id="UP000293874"/>
    </source>
</evidence>
<dbReference type="InterPro" id="IPR013324">
    <property type="entry name" value="RNA_pol_sigma_r3/r4-like"/>
</dbReference>
<proteinExistence type="inferred from homology"/>
<evidence type="ECO:0000256" key="4">
    <source>
        <dbReference type="ARBA" id="ARBA00023163"/>
    </source>
</evidence>
<dbReference type="PANTHER" id="PTHR43133">
    <property type="entry name" value="RNA POLYMERASE ECF-TYPE SIGMA FACTO"/>
    <property type="match status" value="1"/>
</dbReference>
<evidence type="ECO:0000256" key="5">
    <source>
        <dbReference type="SAM" id="Phobius"/>
    </source>
</evidence>
<reference evidence="8 9" key="1">
    <citation type="submission" date="2019-02" db="EMBL/GenBank/DDBJ databases">
        <title>Genomic Encyclopedia of Type Strains, Phase IV (KMG-IV): sequencing the most valuable type-strain genomes for metagenomic binning, comparative biology and taxonomic classification.</title>
        <authorList>
            <person name="Goeker M."/>
        </authorList>
    </citation>
    <scope>NUCLEOTIDE SEQUENCE [LARGE SCALE GENOMIC DNA]</scope>
    <source>
        <strain evidence="8 9">DSM 18116</strain>
    </source>
</reference>
<dbReference type="EMBL" id="SGXA01000001">
    <property type="protein sequence ID" value="RZS74724.1"/>
    <property type="molecule type" value="Genomic_DNA"/>
</dbReference>
<dbReference type="SUPFAM" id="SSF88946">
    <property type="entry name" value="Sigma2 domain of RNA polymerase sigma factors"/>
    <property type="match status" value="1"/>
</dbReference>
<dbReference type="Gene3D" id="1.10.1740.10">
    <property type="match status" value="1"/>
</dbReference>
<sequence>MDNRANEHNSYTTAIASDESGFNSIVRNYSVRLEKIAFHITGDQPASEDIVQESFLKLWQQRGCVEVKYPAAWLYKVVSNAAYKHLKREAVKHRLVKHLLADSRSSHNEVEEQLTRKEMAACLNKASEKLPVRQREVYRLRLEKGLQRNEIASYLNISPNTVKVHLLRAHQFMKEHLAIVSLFLIFSGINILFFHNGNTATRVKDLYKLKSSNDFTNRKPIAQVQQYMGHPRYQY</sequence>
<evidence type="ECO:0000256" key="3">
    <source>
        <dbReference type="ARBA" id="ARBA00023082"/>
    </source>
</evidence>
<feature type="domain" description="RNA polymerase sigma factor 70 region 4 type 2" evidence="7">
    <location>
        <begin position="122"/>
        <end position="169"/>
    </location>
</feature>
<protein>
    <submittedName>
        <fullName evidence="8">RNA polymerase sigma-70 factor (Family 1)</fullName>
    </submittedName>
</protein>
<dbReference type="Proteomes" id="UP000293874">
    <property type="component" value="Unassembled WGS sequence"/>
</dbReference>
<dbReference type="InterPro" id="IPR036388">
    <property type="entry name" value="WH-like_DNA-bd_sf"/>
</dbReference>
<comment type="caution">
    <text evidence="8">The sequence shown here is derived from an EMBL/GenBank/DDBJ whole genome shotgun (WGS) entry which is preliminary data.</text>
</comment>
<dbReference type="OrthoDB" id="9807565at2"/>
<evidence type="ECO:0000256" key="2">
    <source>
        <dbReference type="ARBA" id="ARBA00023015"/>
    </source>
</evidence>
<keyword evidence="5" id="KW-0472">Membrane</keyword>